<reference evidence="2 3" key="1">
    <citation type="submission" date="2020-11" db="EMBL/GenBank/DDBJ databases">
        <title>Fusibacter basophilias sp. nov.</title>
        <authorList>
            <person name="Qiu D."/>
        </authorList>
    </citation>
    <scope>NUCLEOTIDE SEQUENCE [LARGE SCALE GENOMIC DNA]</scope>
    <source>
        <strain evidence="2 3">Q10-2</strain>
    </source>
</reference>
<gene>
    <name evidence="2" type="ORF">ISU02_10190</name>
</gene>
<proteinExistence type="predicted"/>
<comment type="caution">
    <text evidence="2">The sequence shown here is derived from an EMBL/GenBank/DDBJ whole genome shotgun (WGS) entry which is preliminary data.</text>
</comment>
<name>A0ABR9ZSQ0_9FIRM</name>
<dbReference type="InterPro" id="IPR000073">
    <property type="entry name" value="AB_hydrolase_1"/>
</dbReference>
<dbReference type="Gene3D" id="3.40.50.1820">
    <property type="entry name" value="alpha/beta hydrolase"/>
    <property type="match status" value="1"/>
</dbReference>
<dbReference type="InterPro" id="IPR000639">
    <property type="entry name" value="Epox_hydrolase-like"/>
</dbReference>
<dbReference type="PANTHER" id="PTHR46438:SF11">
    <property type="entry name" value="LIPASE-RELATED"/>
    <property type="match status" value="1"/>
</dbReference>
<evidence type="ECO:0000313" key="3">
    <source>
        <dbReference type="Proteomes" id="UP000614200"/>
    </source>
</evidence>
<dbReference type="RefSeq" id="WP_194701720.1">
    <property type="nucleotide sequence ID" value="NZ_JADKNH010000005.1"/>
</dbReference>
<evidence type="ECO:0000313" key="2">
    <source>
        <dbReference type="EMBL" id="MBF4693492.1"/>
    </source>
</evidence>
<dbReference type="PRINTS" id="PR00111">
    <property type="entry name" value="ABHYDROLASE"/>
</dbReference>
<dbReference type="GO" id="GO:0016787">
    <property type="term" value="F:hydrolase activity"/>
    <property type="evidence" value="ECO:0007669"/>
    <property type="project" value="UniProtKB-KW"/>
</dbReference>
<sequence length="274" mass="30748">MSNKNPSIGKTIKAGKYMVNYHDVGEGDVVFLIHGSGPGVTAYANWGKVMPLLKENKRVIAPDMLGFGYSERPEGIKYTMDLWVQQMVDLMDALDVDQADIVGNSFGGALALSLAIKYPERVRKIVLMGSMGIEFNLTYGLDRVWGYEASVEFMRSVLDLFTYNKEMITDELAKIRYEASVEPGFQESFSSMFPYPRQSSVTMMASDEEDIKKIKAPALIVHGRDDLVIPVSNAYKLFDLLEDSQLHIFGKCGHWTQIEHTGDFCRLLDGFLAE</sequence>
<dbReference type="EMBL" id="JADKNH010000005">
    <property type="protein sequence ID" value="MBF4693492.1"/>
    <property type="molecule type" value="Genomic_DNA"/>
</dbReference>
<organism evidence="2 3">
    <name type="scientific">Fusibacter ferrireducens</name>
    <dbReference type="NCBI Taxonomy" id="2785058"/>
    <lineage>
        <taxon>Bacteria</taxon>
        <taxon>Bacillati</taxon>
        <taxon>Bacillota</taxon>
        <taxon>Clostridia</taxon>
        <taxon>Eubacteriales</taxon>
        <taxon>Eubacteriales Family XII. Incertae Sedis</taxon>
        <taxon>Fusibacter</taxon>
    </lineage>
</organism>
<dbReference type="PRINTS" id="PR00412">
    <property type="entry name" value="EPOXHYDRLASE"/>
</dbReference>
<evidence type="ECO:0000259" key="1">
    <source>
        <dbReference type="Pfam" id="PF00561"/>
    </source>
</evidence>
<dbReference type="PANTHER" id="PTHR46438">
    <property type="entry name" value="ALPHA/BETA-HYDROLASES SUPERFAMILY PROTEIN"/>
    <property type="match status" value="1"/>
</dbReference>
<dbReference type="InterPro" id="IPR029058">
    <property type="entry name" value="AB_hydrolase_fold"/>
</dbReference>
<dbReference type="Pfam" id="PF00561">
    <property type="entry name" value="Abhydrolase_1"/>
    <property type="match status" value="1"/>
</dbReference>
<keyword evidence="2" id="KW-0378">Hydrolase</keyword>
<dbReference type="Proteomes" id="UP000614200">
    <property type="component" value="Unassembled WGS sequence"/>
</dbReference>
<feature type="domain" description="AB hydrolase-1" evidence="1">
    <location>
        <begin position="30"/>
        <end position="260"/>
    </location>
</feature>
<dbReference type="SUPFAM" id="SSF53474">
    <property type="entry name" value="alpha/beta-Hydrolases"/>
    <property type="match status" value="1"/>
</dbReference>
<protein>
    <submittedName>
        <fullName evidence="2">Alpha/beta fold hydrolase</fullName>
    </submittedName>
</protein>
<keyword evidence="3" id="KW-1185">Reference proteome</keyword>
<accession>A0ABR9ZSQ0</accession>